<evidence type="ECO:0000313" key="3">
    <source>
        <dbReference type="Proteomes" id="UP000014760"/>
    </source>
</evidence>
<reference evidence="3" key="1">
    <citation type="submission" date="2012-12" db="EMBL/GenBank/DDBJ databases">
        <authorList>
            <person name="Hellsten U."/>
            <person name="Grimwood J."/>
            <person name="Chapman J.A."/>
            <person name="Shapiro H."/>
            <person name="Aerts A."/>
            <person name="Otillar R.P."/>
            <person name="Terry A.Y."/>
            <person name="Boore J.L."/>
            <person name="Simakov O."/>
            <person name="Marletaz F."/>
            <person name="Cho S.-J."/>
            <person name="Edsinger-Gonzales E."/>
            <person name="Havlak P."/>
            <person name="Kuo D.-H."/>
            <person name="Larsson T."/>
            <person name="Lv J."/>
            <person name="Arendt D."/>
            <person name="Savage R."/>
            <person name="Osoegawa K."/>
            <person name="de Jong P."/>
            <person name="Lindberg D.R."/>
            <person name="Seaver E.C."/>
            <person name="Weisblat D.A."/>
            <person name="Putnam N.H."/>
            <person name="Grigoriev I.V."/>
            <person name="Rokhsar D.S."/>
        </authorList>
    </citation>
    <scope>NUCLEOTIDE SEQUENCE</scope>
    <source>
        <strain evidence="3">I ESC-2004</strain>
    </source>
</reference>
<evidence type="ECO:0000313" key="1">
    <source>
        <dbReference type="EMBL" id="ELU18195.1"/>
    </source>
</evidence>
<dbReference type="Proteomes" id="UP000014760">
    <property type="component" value="Unassembled WGS sequence"/>
</dbReference>
<protein>
    <submittedName>
        <fullName evidence="1 2">Uncharacterized protein</fullName>
    </submittedName>
</protein>
<reference evidence="2" key="3">
    <citation type="submission" date="2015-06" db="UniProtKB">
        <authorList>
            <consortium name="EnsemblMetazoa"/>
        </authorList>
    </citation>
    <scope>IDENTIFICATION</scope>
</reference>
<proteinExistence type="predicted"/>
<keyword evidence="3" id="KW-1185">Reference proteome</keyword>
<dbReference type="EMBL" id="AMQN01035111">
    <property type="status" value="NOT_ANNOTATED_CDS"/>
    <property type="molecule type" value="Genomic_DNA"/>
</dbReference>
<evidence type="ECO:0000313" key="2">
    <source>
        <dbReference type="EnsemblMetazoa" id="CapteP187094"/>
    </source>
</evidence>
<accession>R7VM44</accession>
<dbReference type="AlphaFoldDB" id="R7VM44"/>
<sequence>MYSIYPAGNILGDQNIGCRNVWNRFENAAYVAVQWYKLLLHENNLIQLVNVPTHVSKNTLDHVCKREADTAPGVISDHILLLFNIAIMRQKRRKKITYRRWATLDKQVFAENVTIGLSRIPPSNSCSHPLQRLTDVCTDVLDTLVPRKSKQIEPREGRDQHTDCSEDSMIVSFLMVTDEDVEKLIRQLPLKQYSLDSLPTWLVKEQALLFFAPVLTGIINTSLKNGE</sequence>
<dbReference type="HOGENOM" id="CLU_1222279_0_0_1"/>
<gene>
    <name evidence="1" type="ORF">CAPTEDRAFT_187094</name>
</gene>
<organism evidence="1">
    <name type="scientific">Capitella teleta</name>
    <name type="common">Polychaete worm</name>
    <dbReference type="NCBI Taxonomy" id="283909"/>
    <lineage>
        <taxon>Eukaryota</taxon>
        <taxon>Metazoa</taxon>
        <taxon>Spiralia</taxon>
        <taxon>Lophotrochozoa</taxon>
        <taxon>Annelida</taxon>
        <taxon>Polychaeta</taxon>
        <taxon>Sedentaria</taxon>
        <taxon>Scolecida</taxon>
        <taxon>Capitellidae</taxon>
        <taxon>Capitella</taxon>
    </lineage>
</organism>
<dbReference type="EnsemblMetazoa" id="CapteT187094">
    <property type="protein sequence ID" value="CapteP187094"/>
    <property type="gene ID" value="CapteG187094"/>
</dbReference>
<reference evidence="1 3" key="2">
    <citation type="journal article" date="2013" name="Nature">
        <title>Insights into bilaterian evolution from three spiralian genomes.</title>
        <authorList>
            <person name="Simakov O."/>
            <person name="Marletaz F."/>
            <person name="Cho S.J."/>
            <person name="Edsinger-Gonzales E."/>
            <person name="Havlak P."/>
            <person name="Hellsten U."/>
            <person name="Kuo D.H."/>
            <person name="Larsson T."/>
            <person name="Lv J."/>
            <person name="Arendt D."/>
            <person name="Savage R."/>
            <person name="Osoegawa K."/>
            <person name="de Jong P."/>
            <person name="Grimwood J."/>
            <person name="Chapman J.A."/>
            <person name="Shapiro H."/>
            <person name="Aerts A."/>
            <person name="Otillar R.P."/>
            <person name="Terry A.Y."/>
            <person name="Boore J.L."/>
            <person name="Grigoriev I.V."/>
            <person name="Lindberg D.R."/>
            <person name="Seaver E.C."/>
            <person name="Weisblat D.A."/>
            <person name="Putnam N.H."/>
            <person name="Rokhsar D.S."/>
        </authorList>
    </citation>
    <scope>NUCLEOTIDE SEQUENCE</scope>
    <source>
        <strain evidence="1 3">I ESC-2004</strain>
    </source>
</reference>
<feature type="non-terminal residue" evidence="1">
    <location>
        <position position="227"/>
    </location>
</feature>
<dbReference type="EMBL" id="KB292068">
    <property type="protein sequence ID" value="ELU18195.1"/>
    <property type="molecule type" value="Genomic_DNA"/>
</dbReference>
<name>R7VM44_CAPTE</name>